<feature type="domain" description="G-protein coupled receptors family 2 profile 2" evidence="7">
    <location>
        <begin position="25"/>
        <end position="290"/>
    </location>
</feature>
<dbReference type="PANTHER" id="PTHR23112">
    <property type="entry name" value="G PROTEIN-COUPLED RECEPTOR 157-RELATED"/>
    <property type="match status" value="1"/>
</dbReference>
<sequence>MAASPTFQTPTTVLNFEDIGSSLLNRTLVTITCSLSLLGALLIIVTYIAWKDVRSCSRQILVYISIADSVVAASYMIGVLLPDNANSTACVTQSFFSTAANLCSFFWTLFLSIYLYAAVARLTPAKNFLWFFHIIGWGFPLFIVVLAWEKGALGNDRDIYSSGWCWIRVQDNSNDDVIWMLVTGKFWEIAVFILILIFYGLLKCHLRTEVKMVPCRVKEEARKADKQLTLVPIIFLFLRSWSMIRFCIYLVSSAQQSQSLLDAQEILIYLQGVCNSAQGFVNFLLFWLFTTKFQNNLRRVAHKYCPCLRDKYTFIPGECINVEYSNNSRYPQYSDTGETSAIFKTSDFYGPKYSYYTRIDNMLAVTAPTVDTPTTLGFGAIGNTTLNRTLVVLTSALSLLGAIVIIITYYAWKDMQSTSRKILVYISGADCVVVSSFMFGAFLPPNTNSPACTAQSLLYTTANLCSIFWTTFMAVFLYISIARKKPKLADIMFYMFHAIGWGVPVLIACIALQAGVLGNDRDIYSSAWCWIKVHDSGKNVEDNYIMWMLVTGKAWEVLVFILILIFYGLLKCHLRQEVYINERNPVARRSLEAAKRFDKKLTLVPVIFLCLRSWGMMRFAIYSSSSVHESKPVRNVQEVLIYFQGVFESAQGLTNFLMFCLFTKKFQVNMKRTIHRYCNISYCPVDLDIQNTDDSQIEPPSSEENESSSIFGTSDFGPKYSYHTVSQLNSKSNT</sequence>
<dbReference type="Gene3D" id="1.20.1070.10">
    <property type="entry name" value="Rhodopsin 7-helix transmembrane proteins"/>
    <property type="match status" value="2"/>
</dbReference>
<evidence type="ECO:0000256" key="2">
    <source>
        <dbReference type="ARBA" id="ARBA00022692"/>
    </source>
</evidence>
<feature type="transmembrane region" description="Helical" evidence="6">
    <location>
        <begin position="456"/>
        <end position="479"/>
    </location>
</feature>
<name>A0A3M6UP25_POCDA</name>
<evidence type="ECO:0000259" key="7">
    <source>
        <dbReference type="PROSITE" id="PS50261"/>
    </source>
</evidence>
<feature type="transmembrane region" description="Helical" evidence="6">
    <location>
        <begin position="177"/>
        <end position="202"/>
    </location>
</feature>
<accession>A0A3M6UP25</accession>
<feature type="transmembrane region" description="Helical" evidence="6">
    <location>
        <begin position="266"/>
        <end position="289"/>
    </location>
</feature>
<feature type="transmembrane region" description="Helical" evidence="6">
    <location>
        <begin position="362"/>
        <end position="382"/>
    </location>
</feature>
<feature type="transmembrane region" description="Helical" evidence="6">
    <location>
        <begin position="60"/>
        <end position="82"/>
    </location>
</feature>
<feature type="region of interest" description="Disordered" evidence="5">
    <location>
        <begin position="693"/>
        <end position="719"/>
    </location>
</feature>
<evidence type="ECO:0000256" key="4">
    <source>
        <dbReference type="ARBA" id="ARBA00023136"/>
    </source>
</evidence>
<dbReference type="STRING" id="46731.A0A3M6UP25"/>
<dbReference type="PRINTS" id="PR02001">
    <property type="entry name" value="GCR1CAMPR"/>
</dbReference>
<dbReference type="GO" id="GO:0007189">
    <property type="term" value="P:adenylate cyclase-activating G protein-coupled receptor signaling pathway"/>
    <property type="evidence" value="ECO:0007669"/>
    <property type="project" value="TreeGrafter"/>
</dbReference>
<dbReference type="EMBL" id="RCHS01001065">
    <property type="protein sequence ID" value="RMX55380.1"/>
    <property type="molecule type" value="Genomic_DNA"/>
</dbReference>
<evidence type="ECO:0000313" key="9">
    <source>
        <dbReference type="Proteomes" id="UP000275408"/>
    </source>
</evidence>
<dbReference type="AlphaFoldDB" id="A0A3M6UP25"/>
<feature type="transmembrane region" description="Helical" evidence="6">
    <location>
        <begin position="544"/>
        <end position="570"/>
    </location>
</feature>
<comment type="subcellular location">
    <subcellularLocation>
        <location evidence="1">Membrane</location>
        <topology evidence="1">Multi-pass membrane protein</topology>
    </subcellularLocation>
</comment>
<feature type="transmembrane region" description="Helical" evidence="6">
    <location>
        <begin position="388"/>
        <end position="410"/>
    </location>
</feature>
<protein>
    <recommendedName>
        <fullName evidence="7">G-protein coupled receptors family 2 profile 2 domain-containing protein</fullName>
    </recommendedName>
</protein>
<evidence type="ECO:0000256" key="3">
    <source>
        <dbReference type="ARBA" id="ARBA00022989"/>
    </source>
</evidence>
<evidence type="ECO:0000256" key="1">
    <source>
        <dbReference type="ARBA" id="ARBA00004141"/>
    </source>
</evidence>
<dbReference type="SUPFAM" id="SSF81321">
    <property type="entry name" value="Family A G protein-coupled receptor-like"/>
    <property type="match status" value="2"/>
</dbReference>
<dbReference type="PROSITE" id="PS50261">
    <property type="entry name" value="G_PROTEIN_RECEP_F2_4"/>
    <property type="match status" value="2"/>
</dbReference>
<organism evidence="8 9">
    <name type="scientific">Pocillopora damicornis</name>
    <name type="common">Cauliflower coral</name>
    <name type="synonym">Millepora damicornis</name>
    <dbReference type="NCBI Taxonomy" id="46731"/>
    <lineage>
        <taxon>Eukaryota</taxon>
        <taxon>Metazoa</taxon>
        <taxon>Cnidaria</taxon>
        <taxon>Anthozoa</taxon>
        <taxon>Hexacorallia</taxon>
        <taxon>Scleractinia</taxon>
        <taxon>Astrocoeniina</taxon>
        <taxon>Pocilloporidae</taxon>
        <taxon>Pocillopora</taxon>
    </lineage>
</organism>
<evidence type="ECO:0000256" key="5">
    <source>
        <dbReference type="SAM" id="MobiDB-lite"/>
    </source>
</evidence>
<dbReference type="GO" id="GO:0004930">
    <property type="term" value="F:G protein-coupled receptor activity"/>
    <property type="evidence" value="ECO:0007669"/>
    <property type="project" value="InterPro"/>
</dbReference>
<dbReference type="InterPro" id="IPR017981">
    <property type="entry name" value="GPCR_2-like_7TM"/>
</dbReference>
<dbReference type="InterPro" id="IPR022343">
    <property type="entry name" value="GCR1-cAMP_receptor"/>
</dbReference>
<feature type="transmembrane region" description="Helical" evidence="6">
    <location>
        <begin position="128"/>
        <end position="148"/>
    </location>
</feature>
<feature type="domain" description="G-protein coupled receptors family 2 profile 2" evidence="7">
    <location>
        <begin position="387"/>
        <end position="663"/>
    </location>
</feature>
<dbReference type="InterPro" id="IPR000832">
    <property type="entry name" value="GPCR_2_secretin-like"/>
</dbReference>
<feature type="transmembrane region" description="Helical" evidence="6">
    <location>
        <begin position="228"/>
        <end position="251"/>
    </location>
</feature>
<evidence type="ECO:0000313" key="8">
    <source>
        <dbReference type="EMBL" id="RMX55380.1"/>
    </source>
</evidence>
<feature type="transmembrane region" description="Helical" evidence="6">
    <location>
        <begin position="491"/>
        <end position="516"/>
    </location>
</feature>
<keyword evidence="3 6" id="KW-1133">Transmembrane helix</keyword>
<keyword evidence="2 6" id="KW-0812">Transmembrane</keyword>
<dbReference type="GO" id="GO:0005886">
    <property type="term" value="C:plasma membrane"/>
    <property type="evidence" value="ECO:0007669"/>
    <property type="project" value="TreeGrafter"/>
</dbReference>
<feature type="transmembrane region" description="Helical" evidence="6">
    <location>
        <begin position="28"/>
        <end position="48"/>
    </location>
</feature>
<feature type="transmembrane region" description="Helical" evidence="6">
    <location>
        <begin position="601"/>
        <end position="621"/>
    </location>
</feature>
<dbReference type="PANTHER" id="PTHR23112:SF47">
    <property type="entry name" value="G-PROTEIN COUPLED RECEPTOR 157"/>
    <property type="match status" value="1"/>
</dbReference>
<reference evidence="8 9" key="1">
    <citation type="journal article" date="2018" name="Sci. Rep.">
        <title>Comparative analysis of the Pocillopora damicornis genome highlights role of immune system in coral evolution.</title>
        <authorList>
            <person name="Cunning R."/>
            <person name="Bay R.A."/>
            <person name="Gillette P."/>
            <person name="Baker A.C."/>
            <person name="Traylor-Knowles N."/>
        </authorList>
    </citation>
    <scope>NUCLEOTIDE SEQUENCE [LARGE SCALE GENOMIC DNA]</scope>
    <source>
        <strain evidence="8">RSMAS</strain>
        <tissue evidence="8">Whole animal</tissue>
    </source>
</reference>
<evidence type="ECO:0000256" key="6">
    <source>
        <dbReference type="SAM" id="Phobius"/>
    </source>
</evidence>
<dbReference type="OrthoDB" id="100006at2759"/>
<dbReference type="Pfam" id="PF00002">
    <property type="entry name" value="7tm_2"/>
    <property type="match status" value="2"/>
</dbReference>
<comment type="caution">
    <text evidence="8">The sequence shown here is derived from an EMBL/GenBank/DDBJ whole genome shotgun (WGS) entry which is preliminary data.</text>
</comment>
<feature type="transmembrane region" description="Helical" evidence="6">
    <location>
        <begin position="422"/>
        <end position="444"/>
    </location>
</feature>
<feature type="transmembrane region" description="Helical" evidence="6">
    <location>
        <begin position="94"/>
        <end position="116"/>
    </location>
</feature>
<keyword evidence="4 6" id="KW-0472">Membrane</keyword>
<dbReference type="GO" id="GO:0007166">
    <property type="term" value="P:cell surface receptor signaling pathway"/>
    <property type="evidence" value="ECO:0007669"/>
    <property type="project" value="InterPro"/>
</dbReference>
<proteinExistence type="predicted"/>
<gene>
    <name evidence="8" type="ORF">pdam_00010164</name>
</gene>
<feature type="transmembrane region" description="Helical" evidence="6">
    <location>
        <begin position="641"/>
        <end position="662"/>
    </location>
</feature>
<keyword evidence="9" id="KW-1185">Reference proteome</keyword>
<dbReference type="Proteomes" id="UP000275408">
    <property type="component" value="Unassembled WGS sequence"/>
</dbReference>